<keyword evidence="6" id="KW-1185">Reference proteome</keyword>
<dbReference type="InterPro" id="IPR051270">
    <property type="entry name" value="Tyrosine-tRNA_ligase_regulator"/>
</dbReference>
<dbReference type="PROSITE" id="PS50886">
    <property type="entry name" value="TRBD"/>
    <property type="match status" value="1"/>
</dbReference>
<accession>A0A0B2BYZ2</accession>
<dbReference type="NCBIfam" id="TIGR02222">
    <property type="entry name" value="chap_CsaA"/>
    <property type="match status" value="1"/>
</dbReference>
<evidence type="ECO:0000259" key="4">
    <source>
        <dbReference type="PROSITE" id="PS50886"/>
    </source>
</evidence>
<dbReference type="STRING" id="1572751.PK98_06310"/>
<keyword evidence="1 3" id="KW-0820">tRNA-binding</keyword>
<name>A0A0B2BYZ2_9SPHN</name>
<dbReference type="NCBIfam" id="NF007494">
    <property type="entry name" value="PRK10089.1-3"/>
    <property type="match status" value="1"/>
</dbReference>
<dbReference type="Proteomes" id="UP000030988">
    <property type="component" value="Unassembled WGS sequence"/>
</dbReference>
<dbReference type="CDD" id="cd02798">
    <property type="entry name" value="tRNA_bind_CsaA"/>
    <property type="match status" value="1"/>
</dbReference>
<comment type="caution">
    <text evidence="5">The sequence shown here is derived from an EMBL/GenBank/DDBJ whole genome shotgun (WGS) entry which is preliminary data.</text>
</comment>
<organism evidence="5 6">
    <name type="scientific">Croceibacterium mercuriale</name>
    <dbReference type="NCBI Taxonomy" id="1572751"/>
    <lineage>
        <taxon>Bacteria</taxon>
        <taxon>Pseudomonadati</taxon>
        <taxon>Pseudomonadota</taxon>
        <taxon>Alphaproteobacteria</taxon>
        <taxon>Sphingomonadales</taxon>
        <taxon>Erythrobacteraceae</taxon>
        <taxon>Croceibacterium</taxon>
    </lineage>
</organism>
<dbReference type="AlphaFoldDB" id="A0A0B2BYZ2"/>
<evidence type="ECO:0000313" key="5">
    <source>
        <dbReference type="EMBL" id="KHL26798.1"/>
    </source>
</evidence>
<evidence type="ECO:0000313" key="6">
    <source>
        <dbReference type="Proteomes" id="UP000030988"/>
    </source>
</evidence>
<sequence>MPVREQVDYAAFERLDIRIGTVLDVQPFPKARNPSWKVRIDLGELGSRWSSAQITAYPPEQLIGTQLCCVVNFAPRNIAGFQSEVLILGVTGADGMIILLSPRSPAPDGNPLH</sequence>
<dbReference type="FunFam" id="2.40.50.140:FF:000165">
    <property type="entry name" value="Chaperone CsaA"/>
    <property type="match status" value="1"/>
</dbReference>
<dbReference type="GO" id="GO:0000049">
    <property type="term" value="F:tRNA binding"/>
    <property type="evidence" value="ECO:0007669"/>
    <property type="project" value="UniProtKB-UniRule"/>
</dbReference>
<gene>
    <name evidence="5" type="ORF">PK98_06310</name>
</gene>
<evidence type="ECO:0000256" key="2">
    <source>
        <dbReference type="ARBA" id="ARBA00022884"/>
    </source>
</evidence>
<reference evidence="5 6" key="1">
    <citation type="submission" date="2014-11" db="EMBL/GenBank/DDBJ databases">
        <title>Draft genome sequence of Kirrobacter mercurialis.</title>
        <authorList>
            <person name="Coil D.A."/>
            <person name="Eisen J.A."/>
        </authorList>
    </citation>
    <scope>NUCLEOTIDE SEQUENCE [LARGE SCALE GENOMIC DNA]</scope>
    <source>
        <strain evidence="5 6">Coronado</strain>
    </source>
</reference>
<keyword evidence="2 3" id="KW-0694">RNA-binding</keyword>
<proteinExistence type="predicted"/>
<dbReference type="SUPFAM" id="SSF50249">
    <property type="entry name" value="Nucleic acid-binding proteins"/>
    <property type="match status" value="1"/>
</dbReference>
<dbReference type="NCBIfam" id="NF007495">
    <property type="entry name" value="PRK10089.1-4"/>
    <property type="match status" value="1"/>
</dbReference>
<evidence type="ECO:0000256" key="3">
    <source>
        <dbReference type="PROSITE-ProRule" id="PRU00209"/>
    </source>
</evidence>
<evidence type="ECO:0000256" key="1">
    <source>
        <dbReference type="ARBA" id="ARBA00022555"/>
    </source>
</evidence>
<dbReference type="InterPro" id="IPR002547">
    <property type="entry name" value="tRNA-bd_dom"/>
</dbReference>
<dbReference type="PANTHER" id="PTHR11586">
    <property type="entry name" value="TRNA-AMINOACYLATION COFACTOR ARC1 FAMILY MEMBER"/>
    <property type="match status" value="1"/>
</dbReference>
<dbReference type="EMBL" id="JTDN01000001">
    <property type="protein sequence ID" value="KHL26798.1"/>
    <property type="molecule type" value="Genomic_DNA"/>
</dbReference>
<dbReference type="InterPro" id="IPR012340">
    <property type="entry name" value="NA-bd_OB-fold"/>
</dbReference>
<dbReference type="Gene3D" id="2.40.50.140">
    <property type="entry name" value="Nucleic acid-binding proteins"/>
    <property type="match status" value="1"/>
</dbReference>
<protein>
    <submittedName>
        <fullName evidence="5">tRNA-binding protein</fullName>
    </submittedName>
</protein>
<feature type="domain" description="TRNA-binding" evidence="4">
    <location>
        <begin position="11"/>
        <end position="113"/>
    </location>
</feature>
<dbReference type="PANTHER" id="PTHR11586:SF37">
    <property type="entry name" value="TRNA-BINDING DOMAIN-CONTAINING PROTEIN"/>
    <property type="match status" value="1"/>
</dbReference>
<dbReference type="InterPro" id="IPR008231">
    <property type="entry name" value="CsaA"/>
</dbReference>
<dbReference type="Pfam" id="PF01588">
    <property type="entry name" value="tRNA_bind"/>
    <property type="match status" value="1"/>
</dbReference>